<evidence type="ECO:0000259" key="7">
    <source>
        <dbReference type="PROSITE" id="PS50405"/>
    </source>
</evidence>
<sequence length="268" mass="30669">MGCCASEAQGTQNERLNDIGKLETKSKDVTMIGAPRDDPTAGRKKKYQKNKPIALGYWKMRGLAHPIRYLLEYTEHPYEDVMYEQGDPPSFSVESWTSVKNTLALDFPSIPYLIDSDTKLTDPYAIMLYLATSYAPELLGKTPEQTAEIDMLYGQLKDVKTAITGPCYVGADRKQLSYTAKVKMAPIVAYLGKKDFLFGESLSFLDFYLLEQCEFVQWLTEEEFCTENKNVARFCKRMKSLKTIKRYIKSERYLAKPFNNKVAKINNM</sequence>
<dbReference type="Gene3D" id="3.40.30.10">
    <property type="entry name" value="Glutaredoxin"/>
    <property type="match status" value="1"/>
</dbReference>
<dbReference type="EMBL" id="HBIE01037249">
    <property type="protein sequence ID" value="CAE0316370.1"/>
    <property type="molecule type" value="Transcribed_RNA"/>
</dbReference>
<evidence type="ECO:0000256" key="3">
    <source>
        <dbReference type="ARBA" id="ARBA00012452"/>
    </source>
</evidence>
<dbReference type="InterPro" id="IPR004045">
    <property type="entry name" value="Glutathione_S-Trfase_N"/>
</dbReference>
<organism evidence="8">
    <name type="scientific">Favella ehrenbergii</name>
    <dbReference type="NCBI Taxonomy" id="182087"/>
    <lineage>
        <taxon>Eukaryota</taxon>
        <taxon>Sar</taxon>
        <taxon>Alveolata</taxon>
        <taxon>Ciliophora</taxon>
        <taxon>Intramacronucleata</taxon>
        <taxon>Spirotrichea</taxon>
        <taxon>Choreotrichia</taxon>
        <taxon>Tintinnida</taxon>
        <taxon>Xystonellidae</taxon>
        <taxon>Favella</taxon>
    </lineage>
</organism>
<dbReference type="InterPro" id="IPR040079">
    <property type="entry name" value="Glutathione_S-Trfase"/>
</dbReference>
<dbReference type="PANTHER" id="PTHR11571:SF222">
    <property type="entry name" value="GLUTATHIONE TRANSFERASE"/>
    <property type="match status" value="1"/>
</dbReference>
<dbReference type="PROSITE" id="PS50405">
    <property type="entry name" value="GST_CTER"/>
    <property type="match status" value="1"/>
</dbReference>
<dbReference type="PROSITE" id="PS50404">
    <property type="entry name" value="GST_NTER"/>
    <property type="match status" value="1"/>
</dbReference>
<evidence type="ECO:0000256" key="1">
    <source>
        <dbReference type="ARBA" id="ARBA00003701"/>
    </source>
</evidence>
<dbReference type="EC" id="2.5.1.18" evidence="3"/>
<gene>
    <name evidence="8" type="ORF">FEHR0123_LOCUS11347</name>
</gene>
<dbReference type="Gene3D" id="1.20.1050.10">
    <property type="match status" value="1"/>
</dbReference>
<reference evidence="8" key="1">
    <citation type="submission" date="2021-01" db="EMBL/GenBank/DDBJ databases">
        <authorList>
            <person name="Corre E."/>
            <person name="Pelletier E."/>
            <person name="Niang G."/>
            <person name="Scheremetjew M."/>
            <person name="Finn R."/>
            <person name="Kale V."/>
            <person name="Holt S."/>
            <person name="Cochrane G."/>
            <person name="Meng A."/>
            <person name="Brown T."/>
            <person name="Cohen L."/>
        </authorList>
    </citation>
    <scope>NUCLEOTIDE SEQUENCE</scope>
    <source>
        <strain evidence="8">Fehren 1</strain>
    </source>
</reference>
<evidence type="ECO:0000256" key="5">
    <source>
        <dbReference type="ARBA" id="ARBA00047960"/>
    </source>
</evidence>
<dbReference type="SUPFAM" id="SSF47616">
    <property type="entry name" value="GST C-terminal domain-like"/>
    <property type="match status" value="1"/>
</dbReference>
<keyword evidence="4" id="KW-0808">Transferase</keyword>
<dbReference type="InterPro" id="IPR036282">
    <property type="entry name" value="Glutathione-S-Trfase_C_sf"/>
</dbReference>
<dbReference type="SFLD" id="SFLDS00019">
    <property type="entry name" value="Glutathione_Transferase_(cytos"/>
    <property type="match status" value="1"/>
</dbReference>
<dbReference type="PANTHER" id="PTHR11571">
    <property type="entry name" value="GLUTATHIONE S-TRANSFERASE"/>
    <property type="match status" value="1"/>
</dbReference>
<feature type="domain" description="GST N-terminal" evidence="6">
    <location>
        <begin position="51"/>
        <end position="138"/>
    </location>
</feature>
<comment type="catalytic activity">
    <reaction evidence="5">
        <text>RX + glutathione = an S-substituted glutathione + a halide anion + H(+)</text>
        <dbReference type="Rhea" id="RHEA:16437"/>
        <dbReference type="ChEBI" id="CHEBI:15378"/>
        <dbReference type="ChEBI" id="CHEBI:16042"/>
        <dbReference type="ChEBI" id="CHEBI:17792"/>
        <dbReference type="ChEBI" id="CHEBI:57925"/>
        <dbReference type="ChEBI" id="CHEBI:90779"/>
        <dbReference type="EC" id="2.5.1.18"/>
    </reaction>
</comment>
<comment type="similarity">
    <text evidence="2">Belongs to the GST superfamily. Mu family.</text>
</comment>
<comment type="function">
    <text evidence="1">Conjugation of reduced glutathione to a wide number of exogenous and endogenous hydrophobic electrophiles.</text>
</comment>
<evidence type="ECO:0000256" key="4">
    <source>
        <dbReference type="ARBA" id="ARBA00022679"/>
    </source>
</evidence>
<dbReference type="SUPFAM" id="SSF52833">
    <property type="entry name" value="Thioredoxin-like"/>
    <property type="match status" value="1"/>
</dbReference>
<dbReference type="AlphaFoldDB" id="A0A7S3MPD6"/>
<dbReference type="Pfam" id="PF14497">
    <property type="entry name" value="GST_C_3"/>
    <property type="match status" value="1"/>
</dbReference>
<dbReference type="GO" id="GO:0004364">
    <property type="term" value="F:glutathione transferase activity"/>
    <property type="evidence" value="ECO:0007669"/>
    <property type="project" value="UniProtKB-EC"/>
</dbReference>
<proteinExistence type="inferred from homology"/>
<protein>
    <recommendedName>
        <fullName evidence="3">glutathione transferase</fullName>
        <ecNumber evidence="3">2.5.1.18</ecNumber>
    </recommendedName>
</protein>
<dbReference type="Pfam" id="PF02798">
    <property type="entry name" value="GST_N"/>
    <property type="match status" value="1"/>
</dbReference>
<dbReference type="InterPro" id="IPR036249">
    <property type="entry name" value="Thioredoxin-like_sf"/>
</dbReference>
<dbReference type="InterPro" id="IPR050213">
    <property type="entry name" value="GST_superfamily"/>
</dbReference>
<feature type="domain" description="GST C-terminal" evidence="7">
    <location>
        <begin position="142"/>
        <end position="258"/>
    </location>
</feature>
<evidence type="ECO:0000256" key="2">
    <source>
        <dbReference type="ARBA" id="ARBA00005861"/>
    </source>
</evidence>
<dbReference type="InterPro" id="IPR004046">
    <property type="entry name" value="GST_C"/>
</dbReference>
<accession>A0A7S3MPD6</accession>
<dbReference type="InterPro" id="IPR010987">
    <property type="entry name" value="Glutathione-S-Trfase_C-like"/>
</dbReference>
<dbReference type="GO" id="GO:0006749">
    <property type="term" value="P:glutathione metabolic process"/>
    <property type="evidence" value="ECO:0007669"/>
    <property type="project" value="TreeGrafter"/>
</dbReference>
<evidence type="ECO:0000259" key="6">
    <source>
        <dbReference type="PROSITE" id="PS50404"/>
    </source>
</evidence>
<name>A0A7S3MPD6_9SPIT</name>
<evidence type="ECO:0000313" key="8">
    <source>
        <dbReference type="EMBL" id="CAE0316370.1"/>
    </source>
</evidence>